<gene>
    <name evidence="1" type="ORF">EDE15_1194</name>
</gene>
<proteinExistence type="predicted"/>
<dbReference type="OrthoDB" id="277063at2"/>
<dbReference type="AlphaFoldDB" id="A0A3R9WF62"/>
<organism evidence="1 2">
    <name type="scientific">Edaphobacter aggregans</name>
    <dbReference type="NCBI Taxonomy" id="570835"/>
    <lineage>
        <taxon>Bacteria</taxon>
        <taxon>Pseudomonadati</taxon>
        <taxon>Acidobacteriota</taxon>
        <taxon>Terriglobia</taxon>
        <taxon>Terriglobales</taxon>
        <taxon>Acidobacteriaceae</taxon>
        <taxon>Edaphobacter</taxon>
    </lineage>
</organism>
<protein>
    <recommendedName>
        <fullName evidence="3">DNA-binding protein (MmcQ/YjbR family)</fullName>
    </recommendedName>
</protein>
<dbReference type="Gene3D" id="3.90.1150.30">
    <property type="match status" value="1"/>
</dbReference>
<dbReference type="RefSeq" id="WP_125484413.1">
    <property type="nucleotide sequence ID" value="NZ_RSDW01000001.1"/>
</dbReference>
<keyword evidence="2" id="KW-1185">Reference proteome</keyword>
<dbReference type="SUPFAM" id="SSF142906">
    <property type="entry name" value="YjbR-like"/>
    <property type="match status" value="1"/>
</dbReference>
<comment type="caution">
    <text evidence="1">The sequence shown here is derived from an EMBL/GenBank/DDBJ whole genome shotgun (WGS) entry which is preliminary data.</text>
</comment>
<name>A0A3R9WF62_9BACT</name>
<evidence type="ECO:0008006" key="3">
    <source>
        <dbReference type="Google" id="ProtNLM"/>
    </source>
</evidence>
<dbReference type="Pfam" id="PF04237">
    <property type="entry name" value="YjbR"/>
    <property type="match status" value="1"/>
</dbReference>
<dbReference type="Proteomes" id="UP000269669">
    <property type="component" value="Unassembled WGS sequence"/>
</dbReference>
<dbReference type="InterPro" id="IPR038056">
    <property type="entry name" value="YjbR-like_sf"/>
</dbReference>
<dbReference type="InterPro" id="IPR058532">
    <property type="entry name" value="YjbR/MT2646/Rv2570-like"/>
</dbReference>
<sequence length="132" mass="15059">MPNPTQKSDPHHEHLSRVRRICAALPATSEKLSHGEPTFFVNKKVFAMFDNNHHHDGHVAVWIPATPGTQQHLTRTSPQTFFKPPYVGVRGWVGVELDRVSDDELTLHLLEAWRIIAPKKLHTFVDPLLHRA</sequence>
<evidence type="ECO:0000313" key="1">
    <source>
        <dbReference type="EMBL" id="RSL15697.1"/>
    </source>
</evidence>
<reference evidence="1 2" key="1">
    <citation type="submission" date="2018-12" db="EMBL/GenBank/DDBJ databases">
        <title>Sequencing of bacterial isolates from soil warming experiment in Harvard Forest, Massachusetts, USA.</title>
        <authorList>
            <person name="Deangelis K."/>
        </authorList>
    </citation>
    <scope>NUCLEOTIDE SEQUENCE [LARGE SCALE GENOMIC DNA]</scope>
    <source>
        <strain evidence="1 2">EB153</strain>
    </source>
</reference>
<evidence type="ECO:0000313" key="2">
    <source>
        <dbReference type="Proteomes" id="UP000269669"/>
    </source>
</evidence>
<accession>A0A3R9WF62</accession>
<dbReference type="EMBL" id="RSDW01000001">
    <property type="protein sequence ID" value="RSL15697.1"/>
    <property type="molecule type" value="Genomic_DNA"/>
</dbReference>